<sequence>MGSREDGTHNRALKVVADKSSTCREPTDWRRKWRGPSTDTLTRLSPPFIGRALTCAWSTRAYLNRLC</sequence>
<dbReference type="EMBL" id="KE343840">
    <property type="protein sequence ID" value="EXB43777.1"/>
    <property type="molecule type" value="Genomic_DNA"/>
</dbReference>
<reference evidence="2" key="1">
    <citation type="submission" date="2013-01" db="EMBL/GenBank/DDBJ databases">
        <title>Draft Genome Sequence of a Mulberry Tree, Morus notabilis C.K. Schneid.</title>
        <authorList>
            <person name="He N."/>
            <person name="Zhao S."/>
        </authorList>
    </citation>
    <scope>NUCLEOTIDE SEQUENCE</scope>
</reference>
<gene>
    <name evidence="1" type="ORF">L484_004631</name>
</gene>
<protein>
    <submittedName>
        <fullName evidence="1">Uncharacterized protein</fullName>
    </submittedName>
</protein>
<organism evidence="1 2">
    <name type="scientific">Morus notabilis</name>
    <dbReference type="NCBI Taxonomy" id="981085"/>
    <lineage>
        <taxon>Eukaryota</taxon>
        <taxon>Viridiplantae</taxon>
        <taxon>Streptophyta</taxon>
        <taxon>Embryophyta</taxon>
        <taxon>Tracheophyta</taxon>
        <taxon>Spermatophyta</taxon>
        <taxon>Magnoliopsida</taxon>
        <taxon>eudicotyledons</taxon>
        <taxon>Gunneridae</taxon>
        <taxon>Pentapetalae</taxon>
        <taxon>rosids</taxon>
        <taxon>fabids</taxon>
        <taxon>Rosales</taxon>
        <taxon>Moraceae</taxon>
        <taxon>Moreae</taxon>
        <taxon>Morus</taxon>
    </lineage>
</organism>
<name>W9QVB0_9ROSA</name>
<proteinExistence type="predicted"/>
<evidence type="ECO:0000313" key="2">
    <source>
        <dbReference type="Proteomes" id="UP000030645"/>
    </source>
</evidence>
<keyword evidence="2" id="KW-1185">Reference proteome</keyword>
<evidence type="ECO:0000313" key="1">
    <source>
        <dbReference type="EMBL" id="EXB43777.1"/>
    </source>
</evidence>
<dbReference type="Proteomes" id="UP000030645">
    <property type="component" value="Unassembled WGS sequence"/>
</dbReference>
<accession>W9QVB0</accession>
<dbReference type="AlphaFoldDB" id="W9QVB0"/>